<comment type="subcellular location">
    <subcellularLocation>
        <location evidence="1">Nucleus</location>
    </subcellularLocation>
</comment>
<accession>A0A0L0DDL7</accession>
<feature type="compositionally biased region" description="Gly residues" evidence="6">
    <location>
        <begin position="323"/>
        <end position="332"/>
    </location>
</feature>
<name>A0A0L0DDL7_THETB</name>
<feature type="region of interest" description="Disordered" evidence="6">
    <location>
        <begin position="302"/>
        <end position="340"/>
    </location>
</feature>
<gene>
    <name evidence="9" type="ORF">AMSG_12013</name>
</gene>
<proteinExistence type="predicted"/>
<evidence type="ECO:0000256" key="5">
    <source>
        <dbReference type="ARBA" id="ARBA00023242"/>
    </source>
</evidence>
<keyword evidence="10" id="KW-1185">Reference proteome</keyword>
<dbReference type="GO" id="GO:0005634">
    <property type="term" value="C:nucleus"/>
    <property type="evidence" value="ECO:0007669"/>
    <property type="project" value="UniProtKB-SubCell"/>
</dbReference>
<dbReference type="PANTHER" id="PTHR15835:SF6">
    <property type="entry name" value="ZINC FINGER C3HC-TYPE PROTEIN 1"/>
    <property type="match status" value="1"/>
</dbReference>
<dbReference type="InterPro" id="IPR012935">
    <property type="entry name" value="NuBaID_N"/>
</dbReference>
<dbReference type="AlphaFoldDB" id="A0A0L0DDL7"/>
<feature type="region of interest" description="Disordered" evidence="6">
    <location>
        <begin position="579"/>
        <end position="618"/>
    </location>
</feature>
<evidence type="ECO:0000256" key="2">
    <source>
        <dbReference type="ARBA" id="ARBA00022723"/>
    </source>
</evidence>
<sequence length="641" mass="65380">MHKTLSCGSVDSDASSQVLRAIARARARLAERAEECEAAAAGLGAVAASRRMYAESLAVMASSERGAVASHRAASSSSHASDADGDALPAGARLHRVRLAASPQLAPVNSFGADAEAGDVAADGPAAGRCGDAAGDKENAPRAANVTRTAVSASKANLIKARANALSDKIAAASRVADVQLFALVADASSSKTTSSTTTTTTRRTTEGAEATKTTSTSSAGGSVRVKDEFVKNKNLDMTMLVASGNDGGGGAGSSGHEVAAVEHHKNAEADKITAADMTTAADMMTAVDKTNAPEMATIDASSSTLAERTESEAADATDPAGTGAGLDGEQGAGPPPTTPEVVARLRAALAKLAEEMPTGEDDDNGSSTRSNMPWDRQAFRRRVASFTPALWISSATRLSPLLAAAYGMEASAPLEAICVSCSGRIVVSLEPGVRPDAPDVLAAQIARVSSEAHSADCRWPRNPCPEAWAALPRTTTAALRNPASSAAIRPLLDLARALVTDAGSALPLTDLPGAAPPAARALVTALIAPQPGFAPISRSAAILALWGWSTSSRPATTVECGLCMRAVPLWCFPPATPPAAAATTTSHHESPPSPAPPAKRAKTGAAGTISTRLANPSPLDPAYQHRWFCPHRKLAVLDDD</sequence>
<keyword evidence="2" id="KW-0479">Metal-binding</keyword>
<dbReference type="Pfam" id="PF07967">
    <property type="entry name" value="zf-C3HC"/>
    <property type="match status" value="1"/>
</dbReference>
<dbReference type="RefSeq" id="XP_013756980.1">
    <property type="nucleotide sequence ID" value="XM_013901526.1"/>
</dbReference>
<dbReference type="Pfam" id="PF08600">
    <property type="entry name" value="NuBaID_C"/>
    <property type="match status" value="1"/>
</dbReference>
<evidence type="ECO:0000256" key="4">
    <source>
        <dbReference type="ARBA" id="ARBA00022833"/>
    </source>
</evidence>
<organism evidence="9 10">
    <name type="scientific">Thecamonas trahens ATCC 50062</name>
    <dbReference type="NCBI Taxonomy" id="461836"/>
    <lineage>
        <taxon>Eukaryota</taxon>
        <taxon>Apusozoa</taxon>
        <taxon>Apusomonadida</taxon>
        <taxon>Apusomonadidae</taxon>
        <taxon>Thecamonas</taxon>
    </lineage>
</organism>
<evidence type="ECO:0000256" key="3">
    <source>
        <dbReference type="ARBA" id="ARBA00022771"/>
    </source>
</evidence>
<keyword evidence="4" id="KW-0862">Zinc</keyword>
<dbReference type="PANTHER" id="PTHR15835">
    <property type="entry name" value="NUCLEAR-INTERACTING PARTNER OF ALK"/>
    <property type="match status" value="1"/>
</dbReference>
<dbReference type="GeneID" id="25569928"/>
<dbReference type="InterPro" id="IPR013909">
    <property type="entry name" value="NuBaID_C"/>
</dbReference>
<feature type="domain" description="NuBaID C-terminal" evidence="8">
    <location>
        <begin position="541"/>
        <end position="633"/>
    </location>
</feature>
<dbReference type="Proteomes" id="UP000054408">
    <property type="component" value="Unassembled WGS sequence"/>
</dbReference>
<feature type="region of interest" description="Disordered" evidence="6">
    <location>
        <begin position="190"/>
        <end position="222"/>
    </location>
</feature>
<dbReference type="STRING" id="461836.A0A0L0DDL7"/>
<keyword evidence="3" id="KW-0863">Zinc-finger</keyword>
<evidence type="ECO:0000313" key="10">
    <source>
        <dbReference type="Proteomes" id="UP000054408"/>
    </source>
</evidence>
<dbReference type="OrthoDB" id="2592092at2759"/>
<evidence type="ECO:0000259" key="8">
    <source>
        <dbReference type="Pfam" id="PF08600"/>
    </source>
</evidence>
<evidence type="ECO:0000259" key="7">
    <source>
        <dbReference type="Pfam" id="PF07967"/>
    </source>
</evidence>
<dbReference type="EMBL" id="GL349461">
    <property type="protein sequence ID" value="KNC50315.1"/>
    <property type="molecule type" value="Genomic_DNA"/>
</dbReference>
<keyword evidence="5" id="KW-0539">Nucleus</keyword>
<evidence type="ECO:0008006" key="11">
    <source>
        <dbReference type="Google" id="ProtNLM"/>
    </source>
</evidence>
<evidence type="ECO:0000256" key="1">
    <source>
        <dbReference type="ARBA" id="ARBA00004123"/>
    </source>
</evidence>
<dbReference type="GO" id="GO:0008270">
    <property type="term" value="F:zinc ion binding"/>
    <property type="evidence" value="ECO:0007669"/>
    <property type="project" value="UniProtKB-KW"/>
</dbReference>
<evidence type="ECO:0000313" key="9">
    <source>
        <dbReference type="EMBL" id="KNC50315.1"/>
    </source>
</evidence>
<evidence type="ECO:0000256" key="6">
    <source>
        <dbReference type="SAM" id="MobiDB-lite"/>
    </source>
</evidence>
<protein>
    <recommendedName>
        <fullName evidence="11">C3HC-type domain-containing protein</fullName>
    </recommendedName>
</protein>
<reference evidence="9 10" key="1">
    <citation type="submission" date="2010-05" db="EMBL/GenBank/DDBJ databases">
        <title>The Genome Sequence of Thecamonas trahens ATCC 50062.</title>
        <authorList>
            <consortium name="The Broad Institute Genome Sequencing Platform"/>
            <person name="Russ C."/>
            <person name="Cuomo C."/>
            <person name="Shea T."/>
            <person name="Young S.K."/>
            <person name="Zeng Q."/>
            <person name="Koehrsen M."/>
            <person name="Haas B."/>
            <person name="Borodovsky M."/>
            <person name="Guigo R."/>
            <person name="Alvarado L."/>
            <person name="Berlin A."/>
            <person name="Bochicchio J."/>
            <person name="Borenstein D."/>
            <person name="Chapman S."/>
            <person name="Chen Z."/>
            <person name="Freedman E."/>
            <person name="Gellesch M."/>
            <person name="Goldberg J."/>
            <person name="Griggs A."/>
            <person name="Gujja S."/>
            <person name="Heilman E."/>
            <person name="Heiman D."/>
            <person name="Hepburn T."/>
            <person name="Howarth C."/>
            <person name="Jen D."/>
            <person name="Larson L."/>
            <person name="Mehta T."/>
            <person name="Park D."/>
            <person name="Pearson M."/>
            <person name="Roberts A."/>
            <person name="Saif S."/>
            <person name="Shenoy N."/>
            <person name="Sisk P."/>
            <person name="Stolte C."/>
            <person name="Sykes S."/>
            <person name="Thomson T."/>
            <person name="Walk T."/>
            <person name="White J."/>
            <person name="Yandava C."/>
            <person name="Burger G."/>
            <person name="Gray M.W."/>
            <person name="Holland P.W.H."/>
            <person name="King N."/>
            <person name="Lang F.B.F."/>
            <person name="Roger A.J."/>
            <person name="Ruiz-Trillo I."/>
            <person name="Lander E."/>
            <person name="Nusbaum C."/>
        </authorList>
    </citation>
    <scope>NUCLEOTIDE SEQUENCE [LARGE SCALE GENOMIC DNA]</scope>
    <source>
        <strain evidence="9 10">ATCC 50062</strain>
    </source>
</reference>
<feature type="domain" description="C3HC-type" evidence="7">
    <location>
        <begin position="374"/>
        <end position="479"/>
    </location>
</feature>